<dbReference type="Gene3D" id="3.10.105.10">
    <property type="entry name" value="Dipeptide-binding Protein, Domain 3"/>
    <property type="match status" value="1"/>
</dbReference>
<evidence type="ECO:0000256" key="4">
    <source>
        <dbReference type="ARBA" id="ARBA00022729"/>
    </source>
</evidence>
<dbReference type="Pfam" id="PF00496">
    <property type="entry name" value="SBP_bac_5"/>
    <property type="match status" value="1"/>
</dbReference>
<evidence type="ECO:0000313" key="7">
    <source>
        <dbReference type="Proteomes" id="UP000198828"/>
    </source>
</evidence>
<evidence type="ECO:0000313" key="6">
    <source>
        <dbReference type="EMBL" id="SDX43889.1"/>
    </source>
</evidence>
<evidence type="ECO:0000256" key="1">
    <source>
        <dbReference type="ARBA" id="ARBA00004193"/>
    </source>
</evidence>
<dbReference type="OrthoDB" id="9796817at2"/>
<dbReference type="Gene3D" id="3.40.190.10">
    <property type="entry name" value="Periplasmic binding protein-like II"/>
    <property type="match status" value="1"/>
</dbReference>
<dbReference type="AlphaFoldDB" id="A0A1H3BRT9"/>
<keyword evidence="7" id="KW-1185">Reference proteome</keyword>
<name>A0A1H3BRT9_9FIRM</name>
<dbReference type="RefSeq" id="WP_093753801.1">
    <property type="nucleotide sequence ID" value="NZ_BSYN01000006.1"/>
</dbReference>
<reference evidence="6 7" key="1">
    <citation type="submission" date="2016-10" db="EMBL/GenBank/DDBJ databases">
        <authorList>
            <person name="de Groot N.N."/>
        </authorList>
    </citation>
    <scope>NUCLEOTIDE SEQUENCE [LARGE SCALE GENOMIC DNA]</scope>
    <source>
        <strain evidence="6 7">DSM 23310</strain>
    </source>
</reference>
<dbReference type="PANTHER" id="PTHR30290">
    <property type="entry name" value="PERIPLASMIC BINDING COMPONENT OF ABC TRANSPORTER"/>
    <property type="match status" value="1"/>
</dbReference>
<gene>
    <name evidence="6" type="ORF">SAMN05660923_02287</name>
</gene>
<evidence type="ECO:0000256" key="3">
    <source>
        <dbReference type="ARBA" id="ARBA00022448"/>
    </source>
</evidence>
<dbReference type="PROSITE" id="PS01040">
    <property type="entry name" value="SBP_BACTERIAL_5"/>
    <property type="match status" value="1"/>
</dbReference>
<dbReference type="GO" id="GO:0015833">
    <property type="term" value="P:peptide transport"/>
    <property type="evidence" value="ECO:0007669"/>
    <property type="project" value="TreeGrafter"/>
</dbReference>
<accession>A0A1H3BRT9</accession>
<feature type="domain" description="Solute-binding protein family 5" evidence="5">
    <location>
        <begin position="86"/>
        <end position="453"/>
    </location>
</feature>
<dbReference type="SUPFAM" id="SSF53850">
    <property type="entry name" value="Periplasmic binding protein-like II"/>
    <property type="match status" value="1"/>
</dbReference>
<dbReference type="PIRSF" id="PIRSF002741">
    <property type="entry name" value="MppA"/>
    <property type="match status" value="1"/>
</dbReference>
<comment type="similarity">
    <text evidence="2">Belongs to the bacterial solute-binding protein 5 family.</text>
</comment>
<comment type="subcellular location">
    <subcellularLocation>
        <location evidence="1">Cell membrane</location>
        <topology evidence="1">Lipid-anchor</topology>
    </subcellularLocation>
</comment>
<proteinExistence type="inferred from homology"/>
<dbReference type="EMBL" id="FNNG01000011">
    <property type="protein sequence ID" value="SDX43889.1"/>
    <property type="molecule type" value="Genomic_DNA"/>
</dbReference>
<dbReference type="PROSITE" id="PS51257">
    <property type="entry name" value="PROKAR_LIPOPROTEIN"/>
    <property type="match status" value="1"/>
</dbReference>
<dbReference type="CDD" id="cd08512">
    <property type="entry name" value="PBP2_NikA_DppA_OppA_like_7"/>
    <property type="match status" value="1"/>
</dbReference>
<sequence length="550" mass="61967">MKKWVSFILVFIMVMALLVGCGRDSKEETVTSSESDDTALPAGEKIIRITADSTPVIDPAIGISNSSSIAFVNLYDTLVFPTEDGVKPWLATDWEVSDDGTEYTFYLKKGVKFHDGSELTASDVAFSAKRLITIGEGFAYLYSDIIKDVVAIDDYTVKFVLDHPFGPFVDSLCRLYILNEDLVMENIIEGPYGEYGDYGRDFLITNDAGSGPYMAKELVQQDYFYAVKFDDWHMGWEENAPESFKIIYGTEPSTVRTMLANKQLEISDMWQSTESLEALSKLEGIEIVPYSTRLVQNVFYNTTLAPTDDVNFRKALSCLFDYDMLVNDVFVDSKINYGPVSSYTAGSIKTNQYKYDLEKAKEYILKSKYADNYQDFTVEFLVNSDVQDIEKVALAFQAAAKQVGINVEITKAPWVTIQERVSNPESTPHVTTINSGPQYNEAGATLEAGFHSKTAGTYENCHWYLSDELDSEIENALATTDKDERFAKYAELQNKIVDQICPCAWIADLTERVAYQATYIEWPAAEAAKSGELKAYLMGYPYFFPDMRYK</sequence>
<dbReference type="GO" id="GO:0043190">
    <property type="term" value="C:ATP-binding cassette (ABC) transporter complex"/>
    <property type="evidence" value="ECO:0007669"/>
    <property type="project" value="InterPro"/>
</dbReference>
<dbReference type="InterPro" id="IPR000914">
    <property type="entry name" value="SBP_5_dom"/>
</dbReference>
<dbReference type="InterPro" id="IPR023765">
    <property type="entry name" value="SBP_5_CS"/>
</dbReference>
<keyword evidence="3" id="KW-0813">Transport</keyword>
<evidence type="ECO:0000256" key="2">
    <source>
        <dbReference type="ARBA" id="ARBA00005695"/>
    </source>
</evidence>
<evidence type="ECO:0000259" key="5">
    <source>
        <dbReference type="Pfam" id="PF00496"/>
    </source>
</evidence>
<protein>
    <submittedName>
        <fullName evidence="6">Peptide/nickel transport system substrate-binding protein</fullName>
    </submittedName>
</protein>
<dbReference type="PANTHER" id="PTHR30290:SF9">
    <property type="entry name" value="OLIGOPEPTIDE-BINDING PROTEIN APPA"/>
    <property type="match status" value="1"/>
</dbReference>
<dbReference type="InterPro" id="IPR030678">
    <property type="entry name" value="Peptide/Ni-bd"/>
</dbReference>
<dbReference type="InterPro" id="IPR039424">
    <property type="entry name" value="SBP_5"/>
</dbReference>
<dbReference type="Proteomes" id="UP000198828">
    <property type="component" value="Unassembled WGS sequence"/>
</dbReference>
<dbReference type="GO" id="GO:0042597">
    <property type="term" value="C:periplasmic space"/>
    <property type="evidence" value="ECO:0007669"/>
    <property type="project" value="UniProtKB-ARBA"/>
</dbReference>
<dbReference type="GO" id="GO:1904680">
    <property type="term" value="F:peptide transmembrane transporter activity"/>
    <property type="evidence" value="ECO:0007669"/>
    <property type="project" value="TreeGrafter"/>
</dbReference>
<keyword evidence="4" id="KW-0732">Signal</keyword>
<organism evidence="6 7">
    <name type="scientific">Tepidimicrobium xylanilyticum</name>
    <dbReference type="NCBI Taxonomy" id="1123352"/>
    <lineage>
        <taxon>Bacteria</taxon>
        <taxon>Bacillati</taxon>
        <taxon>Bacillota</taxon>
        <taxon>Tissierellia</taxon>
        <taxon>Tissierellales</taxon>
        <taxon>Tepidimicrobiaceae</taxon>
        <taxon>Tepidimicrobium</taxon>
    </lineage>
</organism>